<gene>
    <name evidence="2" type="ORF">DES41_108255</name>
</gene>
<dbReference type="InterPro" id="IPR012347">
    <property type="entry name" value="Ferritin-like"/>
</dbReference>
<accession>A0A368XLK0</accession>
<proteinExistence type="predicted"/>
<organism evidence="2 3">
    <name type="scientific">Pseudorhodoferax soli</name>
    <dbReference type="NCBI Taxonomy" id="545864"/>
    <lineage>
        <taxon>Bacteria</taxon>
        <taxon>Pseudomonadati</taxon>
        <taxon>Pseudomonadota</taxon>
        <taxon>Betaproteobacteria</taxon>
        <taxon>Burkholderiales</taxon>
        <taxon>Comamonadaceae</taxon>
    </lineage>
</organism>
<name>A0A368XLK0_9BURK</name>
<dbReference type="Gene3D" id="1.20.1260.10">
    <property type="match status" value="1"/>
</dbReference>
<feature type="domain" description="DUF305" evidence="1">
    <location>
        <begin position="44"/>
        <end position="107"/>
    </location>
</feature>
<dbReference type="EMBL" id="QPJK01000008">
    <property type="protein sequence ID" value="RCW68076.1"/>
    <property type="molecule type" value="Genomic_DNA"/>
</dbReference>
<dbReference type="InterPro" id="IPR005183">
    <property type="entry name" value="DUF305_CopM-like"/>
</dbReference>
<dbReference type="PANTHER" id="PTHR36933:SF1">
    <property type="entry name" value="SLL0788 PROTEIN"/>
    <property type="match status" value="1"/>
</dbReference>
<evidence type="ECO:0000313" key="3">
    <source>
        <dbReference type="Proteomes" id="UP000252884"/>
    </source>
</evidence>
<keyword evidence="3" id="KW-1185">Reference proteome</keyword>
<sequence length="120" mass="12873">MKGMKGMRGGHAQHGVSAFEREMDASMARMMQDMHGPGFVGQADIDFLAMMIPHHAGAVDMARLVLQHGRDPATRQLAEEIIAGQTIEIESMTRRLAALQQRSSAGSAAEFPSLGGTRGP</sequence>
<dbReference type="Pfam" id="PF03713">
    <property type="entry name" value="DUF305"/>
    <property type="match status" value="1"/>
</dbReference>
<dbReference type="Proteomes" id="UP000252884">
    <property type="component" value="Unassembled WGS sequence"/>
</dbReference>
<comment type="caution">
    <text evidence="2">The sequence shown here is derived from an EMBL/GenBank/DDBJ whole genome shotgun (WGS) entry which is preliminary data.</text>
</comment>
<evidence type="ECO:0000259" key="1">
    <source>
        <dbReference type="Pfam" id="PF03713"/>
    </source>
</evidence>
<dbReference type="AlphaFoldDB" id="A0A368XLK0"/>
<dbReference type="PANTHER" id="PTHR36933">
    <property type="entry name" value="SLL0788 PROTEIN"/>
    <property type="match status" value="1"/>
</dbReference>
<evidence type="ECO:0000313" key="2">
    <source>
        <dbReference type="EMBL" id="RCW68076.1"/>
    </source>
</evidence>
<reference evidence="2 3" key="1">
    <citation type="submission" date="2018-07" db="EMBL/GenBank/DDBJ databases">
        <title>Genomic Encyclopedia of Type Strains, Phase IV (KMG-IV): sequencing the most valuable type-strain genomes for metagenomic binning, comparative biology and taxonomic classification.</title>
        <authorList>
            <person name="Goeker M."/>
        </authorList>
    </citation>
    <scope>NUCLEOTIDE SEQUENCE [LARGE SCALE GENOMIC DNA]</scope>
    <source>
        <strain evidence="2 3">DSM 21634</strain>
    </source>
</reference>
<protein>
    <submittedName>
        <fullName evidence="2">DUF305 family protein family protein</fullName>
    </submittedName>
</protein>